<comment type="caution">
    <text evidence="1">The sequence shown here is derived from an EMBL/GenBank/DDBJ whole genome shotgun (WGS) entry which is preliminary data.</text>
</comment>
<reference evidence="2" key="1">
    <citation type="journal article" date="2019" name="Int. J. Syst. Evol. Microbiol.">
        <title>The Global Catalogue of Microorganisms (GCM) 10K type strain sequencing project: providing services to taxonomists for standard genome sequencing and annotation.</title>
        <authorList>
            <consortium name="The Broad Institute Genomics Platform"/>
            <consortium name="The Broad Institute Genome Sequencing Center for Infectious Disease"/>
            <person name="Wu L."/>
            <person name="Ma J."/>
        </authorList>
    </citation>
    <scope>NUCLEOTIDE SEQUENCE [LARGE SCALE GENOMIC DNA]</scope>
    <source>
        <strain evidence="2">JCM 18054</strain>
    </source>
</reference>
<protein>
    <recommendedName>
        <fullName evidence="3">Serine peptidase</fullName>
    </recommendedName>
</protein>
<accession>A0ABP9QD74</accession>
<dbReference type="SUPFAM" id="SSF53474">
    <property type="entry name" value="alpha/beta-Hydrolases"/>
    <property type="match status" value="1"/>
</dbReference>
<gene>
    <name evidence="1" type="ORF">GCM10023214_23030</name>
</gene>
<dbReference type="InterPro" id="IPR029058">
    <property type="entry name" value="AB_hydrolase_fold"/>
</dbReference>
<evidence type="ECO:0008006" key="3">
    <source>
        <dbReference type="Google" id="ProtNLM"/>
    </source>
</evidence>
<name>A0ABP9QD74_9PSEU</name>
<dbReference type="EMBL" id="BAABIB010000054">
    <property type="protein sequence ID" value="GAA5159931.1"/>
    <property type="molecule type" value="Genomic_DNA"/>
</dbReference>
<keyword evidence="2" id="KW-1185">Reference proteome</keyword>
<organism evidence="1 2">
    <name type="scientific">Amycolatopsis dongchuanensis</name>
    <dbReference type="NCBI Taxonomy" id="1070866"/>
    <lineage>
        <taxon>Bacteria</taxon>
        <taxon>Bacillati</taxon>
        <taxon>Actinomycetota</taxon>
        <taxon>Actinomycetes</taxon>
        <taxon>Pseudonocardiales</taxon>
        <taxon>Pseudonocardiaceae</taxon>
        <taxon>Amycolatopsis</taxon>
    </lineage>
</organism>
<evidence type="ECO:0000313" key="1">
    <source>
        <dbReference type="EMBL" id="GAA5159931.1"/>
    </source>
</evidence>
<dbReference type="Proteomes" id="UP001500192">
    <property type="component" value="Unassembled WGS sequence"/>
</dbReference>
<evidence type="ECO:0000313" key="2">
    <source>
        <dbReference type="Proteomes" id="UP001500192"/>
    </source>
</evidence>
<dbReference type="Gene3D" id="3.40.50.1820">
    <property type="entry name" value="alpha/beta hydrolase"/>
    <property type="match status" value="1"/>
</dbReference>
<sequence>MRMLRVLGVHGIGTHRYHRRKGSAPEAAKALAADWFQHLGTAMPSNSSVDLEVAYYAHHLHPESGHSLDEDPDSLSPSEQHLLTEWIALLRPGMTAAPPEDRLALANDWLLRAHGPGTRLFALTFCRELHAYLDAEEARQAATRSVAEAIDEQRPQVVVAHSLGSVVAYEALWAHQEHDVDLLVTLGSPLAQPVVLDRLRPPENRTRPPLVRRWVNIADLDDIVAVPVRGISREFKGVDEDLSIAAGMWEFQTPGAYLRSGDVADVVFGRRSLT</sequence>
<proteinExistence type="predicted"/>